<dbReference type="PANTHER" id="PTHR35789">
    <property type="entry name" value="SPORE GERMINATION PROTEIN B3"/>
    <property type="match status" value="1"/>
</dbReference>
<dbReference type="Proteomes" id="UP000570361">
    <property type="component" value="Unassembled WGS sequence"/>
</dbReference>
<keyword evidence="11" id="KW-1185">Reference proteome</keyword>
<evidence type="ECO:0000256" key="3">
    <source>
        <dbReference type="ARBA" id="ARBA00022544"/>
    </source>
</evidence>
<organism evidence="10 11">
    <name type="scientific">Paenibacillus phyllosphaerae</name>
    <dbReference type="NCBI Taxonomy" id="274593"/>
    <lineage>
        <taxon>Bacteria</taxon>
        <taxon>Bacillati</taxon>
        <taxon>Bacillota</taxon>
        <taxon>Bacilli</taxon>
        <taxon>Bacillales</taxon>
        <taxon>Paenibacillaceae</taxon>
        <taxon>Paenibacillus</taxon>
    </lineage>
</organism>
<comment type="similarity">
    <text evidence="2">Belongs to the GerABKC lipoprotein family.</text>
</comment>
<feature type="domain" description="Spore germination GerAC-like C-terminal" evidence="8">
    <location>
        <begin position="225"/>
        <end position="385"/>
    </location>
</feature>
<dbReference type="EMBL" id="JACHXK010000015">
    <property type="protein sequence ID" value="MBB3112979.1"/>
    <property type="molecule type" value="Genomic_DNA"/>
</dbReference>
<evidence type="ECO:0000259" key="9">
    <source>
        <dbReference type="Pfam" id="PF25198"/>
    </source>
</evidence>
<evidence type="ECO:0000256" key="6">
    <source>
        <dbReference type="ARBA" id="ARBA00023139"/>
    </source>
</evidence>
<dbReference type="Gene3D" id="6.20.190.10">
    <property type="entry name" value="Nutrient germinant receptor protein C, domain 1"/>
    <property type="match status" value="1"/>
</dbReference>
<evidence type="ECO:0000256" key="2">
    <source>
        <dbReference type="ARBA" id="ARBA00007886"/>
    </source>
</evidence>
<dbReference type="InterPro" id="IPR038501">
    <property type="entry name" value="Spore_GerAC_C_sf"/>
</dbReference>
<keyword evidence="7" id="KW-0449">Lipoprotein</keyword>
<protein>
    <submittedName>
        <fullName evidence="10">Spore germination protein KC</fullName>
    </submittedName>
</protein>
<keyword evidence="5" id="KW-0472">Membrane</keyword>
<dbReference type="Pfam" id="PF25198">
    <property type="entry name" value="Spore_GerAC_N"/>
    <property type="match status" value="1"/>
</dbReference>
<evidence type="ECO:0000313" key="10">
    <source>
        <dbReference type="EMBL" id="MBB3112979.1"/>
    </source>
</evidence>
<feature type="domain" description="Spore germination protein N-terminal" evidence="9">
    <location>
        <begin position="24"/>
        <end position="197"/>
    </location>
</feature>
<keyword evidence="6" id="KW-0564">Palmitate</keyword>
<dbReference type="Pfam" id="PF05504">
    <property type="entry name" value="Spore_GerAC"/>
    <property type="match status" value="1"/>
</dbReference>
<reference evidence="10 11" key="1">
    <citation type="submission" date="2020-08" db="EMBL/GenBank/DDBJ databases">
        <title>Genomic Encyclopedia of Type Strains, Phase III (KMG-III): the genomes of soil and plant-associated and newly described type strains.</title>
        <authorList>
            <person name="Whitman W."/>
        </authorList>
    </citation>
    <scope>NUCLEOTIDE SEQUENCE [LARGE SCALE GENOMIC DNA]</scope>
    <source>
        <strain evidence="10 11">CECT 5862</strain>
    </source>
</reference>
<evidence type="ECO:0000256" key="1">
    <source>
        <dbReference type="ARBA" id="ARBA00004635"/>
    </source>
</evidence>
<dbReference type="AlphaFoldDB" id="A0A7W5FQF3"/>
<evidence type="ECO:0000256" key="5">
    <source>
        <dbReference type="ARBA" id="ARBA00023136"/>
    </source>
</evidence>
<evidence type="ECO:0000313" key="11">
    <source>
        <dbReference type="Proteomes" id="UP000570361"/>
    </source>
</evidence>
<dbReference type="PANTHER" id="PTHR35789:SF1">
    <property type="entry name" value="SPORE GERMINATION PROTEIN B3"/>
    <property type="match status" value="1"/>
</dbReference>
<comment type="caution">
    <text evidence="10">The sequence shown here is derived from an EMBL/GenBank/DDBJ whole genome shotgun (WGS) entry which is preliminary data.</text>
</comment>
<gene>
    <name evidence="10" type="ORF">FHS18_005081</name>
</gene>
<dbReference type="Gene3D" id="3.30.300.210">
    <property type="entry name" value="Nutrient germinant receptor protein C, domain 3"/>
    <property type="match status" value="1"/>
</dbReference>
<evidence type="ECO:0000256" key="4">
    <source>
        <dbReference type="ARBA" id="ARBA00022729"/>
    </source>
</evidence>
<evidence type="ECO:0000256" key="7">
    <source>
        <dbReference type="ARBA" id="ARBA00023288"/>
    </source>
</evidence>
<dbReference type="InterPro" id="IPR046953">
    <property type="entry name" value="Spore_GerAC-like_C"/>
</dbReference>
<sequence>MKPLLLLRISALLLLVLLAGCWSRRELNTLAIQLGMGIDKSGDDYSMTVQVVDPSKVASRAGGSEGTPVALFEAKGMTVHEAARKMTETSPRRIYGAHIRVFVLGEELAREGIAKALDLQYRDSEERTDFLILIAKGGKAKDVLNVMTQLEKIPATKLYNSLIASSRAWAPSTMITLDQLVTALTADGTNPVITGVRVIGGKAESGGGMDNISKIEAPVKLKLAGLAVFRGDKLIGWLNEEESRGYNYITGNIKSSVGNLACPDGGRIALEVVRSDTKMKGKVENGKPVIDLALSYRLNVSDVECKINLEDPAVIKQLEDLSEARLLSLLKKTVDVMQHKFGVDNFGFSQAIYRADPKAWDRMKDQWDDLFPDLEVRYQVKAKIRWTSTAKNSFINDIKE</sequence>
<name>A0A7W5FQF3_9BACL</name>
<comment type="subcellular location">
    <subcellularLocation>
        <location evidence="1">Membrane</location>
        <topology evidence="1">Lipid-anchor</topology>
    </subcellularLocation>
</comment>
<keyword evidence="3" id="KW-0309">Germination</keyword>
<dbReference type="InterPro" id="IPR008844">
    <property type="entry name" value="Spore_GerAC-like"/>
</dbReference>
<evidence type="ECO:0000259" key="8">
    <source>
        <dbReference type="Pfam" id="PF05504"/>
    </source>
</evidence>
<dbReference type="NCBIfam" id="TIGR02887">
    <property type="entry name" value="spore_ger_x_C"/>
    <property type="match status" value="1"/>
</dbReference>
<proteinExistence type="inferred from homology"/>
<dbReference type="PROSITE" id="PS51257">
    <property type="entry name" value="PROKAR_LIPOPROTEIN"/>
    <property type="match status" value="1"/>
</dbReference>
<keyword evidence="4" id="KW-0732">Signal</keyword>
<dbReference type="InterPro" id="IPR057336">
    <property type="entry name" value="GerAC_N"/>
</dbReference>
<dbReference type="GO" id="GO:0016020">
    <property type="term" value="C:membrane"/>
    <property type="evidence" value="ECO:0007669"/>
    <property type="project" value="UniProtKB-SubCell"/>
</dbReference>
<dbReference type="GO" id="GO:0009847">
    <property type="term" value="P:spore germination"/>
    <property type="evidence" value="ECO:0007669"/>
    <property type="project" value="InterPro"/>
</dbReference>
<accession>A0A7W5FQF3</accession>
<dbReference type="RefSeq" id="WP_183603075.1">
    <property type="nucleotide sequence ID" value="NZ_JACHXK010000015.1"/>
</dbReference>